<dbReference type="eggNOG" id="ENOG502R3IQ">
    <property type="taxonomic scope" value="Eukaryota"/>
</dbReference>
<accession>B9RYN8</accession>
<evidence type="ECO:0000256" key="2">
    <source>
        <dbReference type="ARBA" id="ARBA00025223"/>
    </source>
</evidence>
<proteinExistence type="inferred from homology"/>
<dbReference type="InterPro" id="IPR028457">
    <property type="entry name" value="ABI"/>
</dbReference>
<keyword evidence="5" id="KW-1185">Reference proteome</keyword>
<dbReference type="PANTHER" id="PTHR10460:SF47">
    <property type="entry name" value="PROTEIN ABIL2"/>
    <property type="match status" value="1"/>
</dbReference>
<dbReference type="KEGG" id="rcu:8286254"/>
<dbReference type="AlphaFoldDB" id="B9RYN8"/>
<dbReference type="STRING" id="3988.B9RYN8"/>
<reference evidence="5" key="1">
    <citation type="journal article" date="2010" name="Nat. Biotechnol.">
        <title>Draft genome sequence of the oilseed species Ricinus communis.</title>
        <authorList>
            <person name="Chan A.P."/>
            <person name="Crabtree J."/>
            <person name="Zhao Q."/>
            <person name="Lorenzi H."/>
            <person name="Orvis J."/>
            <person name="Puiu D."/>
            <person name="Melake-Berhan A."/>
            <person name="Jones K.M."/>
            <person name="Redman J."/>
            <person name="Chen G."/>
            <person name="Cahoon E.B."/>
            <person name="Gedil M."/>
            <person name="Stanke M."/>
            <person name="Haas B.J."/>
            <person name="Wortman J.R."/>
            <person name="Fraser-Liggett C.M."/>
            <person name="Ravel J."/>
            <person name="Rabinowicz P.D."/>
        </authorList>
    </citation>
    <scope>NUCLEOTIDE SEQUENCE [LARGE SCALE GENOMIC DNA]</scope>
    <source>
        <strain evidence="5">cv. Hale</strain>
    </source>
</reference>
<protein>
    <submittedName>
        <fullName evidence="4">Protein ABIL2, putative</fullName>
    </submittedName>
</protein>
<comment type="similarity">
    <text evidence="1">Belongs to the ABI family.</text>
</comment>
<feature type="region of interest" description="Disordered" evidence="3">
    <location>
        <begin position="183"/>
        <end position="205"/>
    </location>
</feature>
<evidence type="ECO:0000256" key="3">
    <source>
        <dbReference type="SAM" id="MobiDB-lite"/>
    </source>
</evidence>
<dbReference type="InParanoid" id="B9RYN8"/>
<dbReference type="EMBL" id="EQ973832">
    <property type="protein sequence ID" value="EEF43390.1"/>
    <property type="molecule type" value="Genomic_DNA"/>
</dbReference>
<feature type="region of interest" description="Disordered" evidence="3">
    <location>
        <begin position="234"/>
        <end position="273"/>
    </location>
</feature>
<gene>
    <name evidence="4" type="ORF">RCOM_1312200</name>
</gene>
<dbReference type="Gene3D" id="6.10.140.1620">
    <property type="match status" value="1"/>
</dbReference>
<dbReference type="PANTHER" id="PTHR10460">
    <property type="entry name" value="ABL INTERACTOR FAMILY MEMBER"/>
    <property type="match status" value="1"/>
</dbReference>
<dbReference type="Proteomes" id="UP000008311">
    <property type="component" value="Unassembled WGS sequence"/>
</dbReference>
<organism evidence="4 5">
    <name type="scientific">Ricinus communis</name>
    <name type="common">Castor bean</name>
    <dbReference type="NCBI Taxonomy" id="3988"/>
    <lineage>
        <taxon>Eukaryota</taxon>
        <taxon>Viridiplantae</taxon>
        <taxon>Streptophyta</taxon>
        <taxon>Embryophyta</taxon>
        <taxon>Tracheophyta</taxon>
        <taxon>Spermatophyta</taxon>
        <taxon>Magnoliopsida</taxon>
        <taxon>eudicotyledons</taxon>
        <taxon>Gunneridae</taxon>
        <taxon>Pentapetalae</taxon>
        <taxon>rosids</taxon>
        <taxon>fabids</taxon>
        <taxon>Malpighiales</taxon>
        <taxon>Euphorbiaceae</taxon>
        <taxon>Acalyphoideae</taxon>
        <taxon>Acalypheae</taxon>
        <taxon>Ricinus</taxon>
    </lineage>
</organism>
<feature type="region of interest" description="Disordered" evidence="3">
    <location>
        <begin position="1"/>
        <end position="20"/>
    </location>
</feature>
<name>B9RYN8_RICCO</name>
<sequence>MDNKTSSSWVPGPDTEEASNHDELFMKQSMLFSDTLKDLKSLRKQLYSAAEYFEKSYSKEDQKQIVVETLKDYAVKALINTIDHLGSVAYKVNNLFDNKADEISALELRFSCLEQRRQTCQEYINHGGLSQQFLVVQTPKYHKRYIFPAEETLDTKSNVHRRSFSADYNSHQFENAVRATIRGTSPSISRGNSRLQSPQLSSKQGNFVFAPTSTKKRADTRTSSPQRFQLIHTGTFIPRRSTSPNNPNAKRRYPSEPRRSVSLSTYPGRDRGNEIEQYSSKSKRLFKALLSMRKSKRDRTFYKYLDEV</sequence>
<comment type="function">
    <text evidence="2">Involved in regulation of actin and microtubule organization. Part of a WAVE complex that activates the Arp2/3 complex.</text>
</comment>
<dbReference type="OrthoDB" id="1927036at2759"/>
<evidence type="ECO:0000313" key="5">
    <source>
        <dbReference type="Proteomes" id="UP000008311"/>
    </source>
</evidence>
<evidence type="ECO:0000313" key="4">
    <source>
        <dbReference type="EMBL" id="EEF43390.1"/>
    </source>
</evidence>
<evidence type="ECO:0000256" key="1">
    <source>
        <dbReference type="ARBA" id="ARBA00010020"/>
    </source>
</evidence>